<dbReference type="Proteomes" id="UP000320085">
    <property type="component" value="Unassembled WGS sequence"/>
</dbReference>
<organism evidence="2 3">
    <name type="scientific">Humibacillus xanthopallidus</name>
    <dbReference type="NCBI Taxonomy" id="412689"/>
    <lineage>
        <taxon>Bacteria</taxon>
        <taxon>Bacillati</taxon>
        <taxon>Actinomycetota</taxon>
        <taxon>Actinomycetes</taxon>
        <taxon>Micrococcales</taxon>
        <taxon>Intrasporangiaceae</taxon>
        <taxon>Humibacillus</taxon>
    </lineage>
</organism>
<name>A0A543PMM6_9MICO</name>
<dbReference type="PANTHER" id="PTHR12993">
    <property type="entry name" value="N-ACETYLGLUCOSAMINYL-PHOSPHATIDYLINOSITOL DE-N-ACETYLASE-RELATED"/>
    <property type="match status" value="1"/>
</dbReference>
<reference evidence="2 3" key="1">
    <citation type="submission" date="2019-06" db="EMBL/GenBank/DDBJ databases">
        <title>Sequencing the genomes of 1000 actinobacteria strains.</title>
        <authorList>
            <person name="Klenk H.-P."/>
        </authorList>
    </citation>
    <scope>NUCLEOTIDE SEQUENCE [LARGE SCALE GENOMIC DNA]</scope>
    <source>
        <strain evidence="2 3">DSM 21776</strain>
    </source>
</reference>
<keyword evidence="1" id="KW-0862">Zinc</keyword>
<dbReference type="Gene3D" id="3.40.50.10320">
    <property type="entry name" value="LmbE-like"/>
    <property type="match status" value="1"/>
</dbReference>
<proteinExistence type="predicted"/>
<gene>
    <name evidence="2" type="ORF">FHX52_4549</name>
</gene>
<dbReference type="GO" id="GO:0016811">
    <property type="term" value="F:hydrolase activity, acting on carbon-nitrogen (but not peptide) bonds, in linear amides"/>
    <property type="evidence" value="ECO:0007669"/>
    <property type="project" value="TreeGrafter"/>
</dbReference>
<dbReference type="RefSeq" id="WP_141824550.1">
    <property type="nucleotide sequence ID" value="NZ_BAAAQC010000013.1"/>
</dbReference>
<dbReference type="SUPFAM" id="SSF102588">
    <property type="entry name" value="LmbE-like"/>
    <property type="match status" value="1"/>
</dbReference>
<evidence type="ECO:0000256" key="1">
    <source>
        <dbReference type="ARBA" id="ARBA00022833"/>
    </source>
</evidence>
<dbReference type="AlphaFoldDB" id="A0A543PMM6"/>
<evidence type="ECO:0000313" key="3">
    <source>
        <dbReference type="Proteomes" id="UP000320085"/>
    </source>
</evidence>
<dbReference type="InterPro" id="IPR024078">
    <property type="entry name" value="LmbE-like_dom_sf"/>
</dbReference>
<dbReference type="EMBL" id="VFQF01000003">
    <property type="protein sequence ID" value="TQN45310.1"/>
    <property type="molecule type" value="Genomic_DNA"/>
</dbReference>
<dbReference type="PANTHER" id="PTHR12993:SF26">
    <property type="entry name" value="1D-MYO-INOSITOL 2-ACETAMIDO-2-DEOXY-ALPHA-D-GLUCOPYRANOSIDE DEACETYLASE"/>
    <property type="match status" value="1"/>
</dbReference>
<sequence length="263" mass="28328">MATVVFVHAHPDDEASQTAGSMARAAKEGHRVVLVVATNGDHGDAPDDLADGETVVHRRRVEAAASNAVIGTHRVEFLGYSDSGMTGWAQNDHDESFVRADTEEAAQRLAAILREEAADVVVGYDWHGGYGHPDHVKVHAVARRAAELAGTPRYLESSMNRTAMIRGHEAALAAGLDVGDWDPSQPMDDGNPLGSLESELHWACDVSDFLEVKREALRAHASQSDAQGMLQMPEQMFAAGFGVEHFIEPGRPDGMVVGWFLDG</sequence>
<evidence type="ECO:0000313" key="2">
    <source>
        <dbReference type="EMBL" id="TQN45310.1"/>
    </source>
</evidence>
<dbReference type="Pfam" id="PF02585">
    <property type="entry name" value="PIG-L"/>
    <property type="match status" value="1"/>
</dbReference>
<dbReference type="OrthoDB" id="158614at2"/>
<comment type="caution">
    <text evidence="2">The sequence shown here is derived from an EMBL/GenBank/DDBJ whole genome shotgun (WGS) entry which is preliminary data.</text>
</comment>
<dbReference type="GO" id="GO:0016137">
    <property type="term" value="P:glycoside metabolic process"/>
    <property type="evidence" value="ECO:0007669"/>
    <property type="project" value="UniProtKB-ARBA"/>
</dbReference>
<accession>A0A543PMM6</accession>
<protein>
    <submittedName>
        <fullName evidence="2">LmbE family N-acetylglucosaminyl deacetylase</fullName>
    </submittedName>
</protein>
<dbReference type="InterPro" id="IPR003737">
    <property type="entry name" value="GlcNAc_PI_deacetylase-related"/>
</dbReference>